<dbReference type="EMBL" id="JAJJMA010222786">
    <property type="protein sequence ID" value="MCL7041342.1"/>
    <property type="molecule type" value="Genomic_DNA"/>
</dbReference>
<dbReference type="SMART" id="SM00333">
    <property type="entry name" value="TUDOR"/>
    <property type="match status" value="1"/>
</dbReference>
<evidence type="ECO:0000256" key="3">
    <source>
        <dbReference type="SAM" id="MobiDB-lite"/>
    </source>
</evidence>
<comment type="subcellular location">
    <subcellularLocation>
        <location evidence="1">Nucleus</location>
    </subcellularLocation>
</comment>
<organism evidence="5 6">
    <name type="scientific">Papaver nudicaule</name>
    <name type="common">Iceland poppy</name>
    <dbReference type="NCBI Taxonomy" id="74823"/>
    <lineage>
        <taxon>Eukaryota</taxon>
        <taxon>Viridiplantae</taxon>
        <taxon>Streptophyta</taxon>
        <taxon>Embryophyta</taxon>
        <taxon>Tracheophyta</taxon>
        <taxon>Spermatophyta</taxon>
        <taxon>Magnoliopsida</taxon>
        <taxon>Ranunculales</taxon>
        <taxon>Papaveraceae</taxon>
        <taxon>Papaveroideae</taxon>
        <taxon>Papaver</taxon>
    </lineage>
</organism>
<protein>
    <recommendedName>
        <fullName evidence="4">ENT domain-containing protein</fullName>
    </recommendedName>
</protein>
<feature type="compositionally biased region" description="Basic and acidic residues" evidence="3">
    <location>
        <begin position="303"/>
        <end position="318"/>
    </location>
</feature>
<proteinExistence type="predicted"/>
<evidence type="ECO:0000313" key="5">
    <source>
        <dbReference type="EMBL" id="MCL7041342.1"/>
    </source>
</evidence>
<dbReference type="Gene3D" id="1.10.1240.40">
    <property type="entry name" value="ENT domain"/>
    <property type="match status" value="1"/>
</dbReference>
<dbReference type="SUPFAM" id="SSF63748">
    <property type="entry name" value="Tudor/PWWP/MBT"/>
    <property type="match status" value="1"/>
</dbReference>
<dbReference type="AlphaFoldDB" id="A0AA41VHF9"/>
<dbReference type="PROSITE" id="PS51138">
    <property type="entry name" value="ENT"/>
    <property type="match status" value="1"/>
</dbReference>
<dbReference type="SUPFAM" id="SSF158639">
    <property type="entry name" value="ENT-like"/>
    <property type="match status" value="1"/>
</dbReference>
<dbReference type="PANTHER" id="PTHR33432:SF27">
    <property type="entry name" value="PROTEIN EMSY-LIKE 3"/>
    <property type="match status" value="1"/>
</dbReference>
<dbReference type="PANTHER" id="PTHR33432">
    <property type="entry name" value="PROTEIN EMSY-LIKE 4"/>
    <property type="match status" value="1"/>
</dbReference>
<dbReference type="CDD" id="cd20404">
    <property type="entry name" value="Tudor_Agenet_AtEML-like"/>
    <property type="match status" value="1"/>
</dbReference>
<accession>A0AA41VHF9</accession>
<name>A0AA41VHF9_PAPNU</name>
<sequence>MDFIYYSISTGNDLLPKEIKIGLEELVGRLAMEDLQYVDGYASHPRFNNDMKTQIHHLEQDAYISVLKAFKVQSEGISWEKESLMTELRRELRVTDEEHRELLGRVNADDIVMRIRECRKSGHQPGMLTTAQPTHDAIVAAFCKKQKISNSVPSLAYMQVTSAQSLTSEKRGVPVGARVKKPAQYPIMGPAARGFPPSQDHFDALVMNGRVSGSSDPYVGRKVMTRWPEDNNFYEAVITDYDPTQGLHALVYDMNTPDEAFEWVNLNEISPKDIRWDGENMGISRRGGRGMKKSLDHDDVVPWEGRGREDRCQPEKDPPPFQKNLDDIEIISTAAVIKEVEKVFLSSGPDPLEIEKAMTMLKNQEKMLIETIARVAASLDGKA</sequence>
<dbReference type="Pfam" id="PF03735">
    <property type="entry name" value="ENT"/>
    <property type="match status" value="1"/>
</dbReference>
<dbReference type="GO" id="GO:0050832">
    <property type="term" value="P:defense response to fungus"/>
    <property type="evidence" value="ECO:0007669"/>
    <property type="project" value="InterPro"/>
</dbReference>
<dbReference type="InterPro" id="IPR033485">
    <property type="entry name" value="EMSY-LIKE_plant"/>
</dbReference>
<dbReference type="InterPro" id="IPR005491">
    <property type="entry name" value="ENT_dom"/>
</dbReference>
<dbReference type="GO" id="GO:0005634">
    <property type="term" value="C:nucleus"/>
    <property type="evidence" value="ECO:0007669"/>
    <property type="project" value="UniProtKB-SubCell"/>
</dbReference>
<comment type="caution">
    <text evidence="5">The sequence shown here is derived from an EMBL/GenBank/DDBJ whole genome shotgun (WGS) entry which is preliminary data.</text>
</comment>
<feature type="region of interest" description="Disordered" evidence="3">
    <location>
        <begin position="303"/>
        <end position="323"/>
    </location>
</feature>
<keyword evidence="6" id="KW-1185">Reference proteome</keyword>
<dbReference type="Proteomes" id="UP001177140">
    <property type="component" value="Unassembled WGS sequence"/>
</dbReference>
<evidence type="ECO:0000256" key="1">
    <source>
        <dbReference type="ARBA" id="ARBA00004123"/>
    </source>
</evidence>
<gene>
    <name evidence="5" type="ORF">MKW94_024834</name>
</gene>
<keyword evidence="2" id="KW-0539">Nucleus</keyword>
<dbReference type="InterPro" id="IPR002999">
    <property type="entry name" value="Tudor"/>
</dbReference>
<feature type="domain" description="ENT" evidence="4">
    <location>
        <begin position="51"/>
        <end position="141"/>
    </location>
</feature>
<dbReference type="Gene3D" id="2.30.30.140">
    <property type="match status" value="1"/>
</dbReference>
<reference evidence="5" key="1">
    <citation type="submission" date="2022-03" db="EMBL/GenBank/DDBJ databases">
        <title>A functionally conserved STORR gene fusion in Papaver species that diverged 16.8 million years ago.</title>
        <authorList>
            <person name="Catania T."/>
        </authorList>
    </citation>
    <scope>NUCLEOTIDE SEQUENCE</scope>
    <source>
        <strain evidence="5">S-191538</strain>
    </source>
</reference>
<dbReference type="SMART" id="SM01191">
    <property type="entry name" value="ENT"/>
    <property type="match status" value="1"/>
</dbReference>
<dbReference type="InterPro" id="IPR036142">
    <property type="entry name" value="ENT_dom-like_sf"/>
</dbReference>
<evidence type="ECO:0000256" key="2">
    <source>
        <dbReference type="ARBA" id="ARBA00023242"/>
    </source>
</evidence>
<evidence type="ECO:0000313" key="6">
    <source>
        <dbReference type="Proteomes" id="UP001177140"/>
    </source>
</evidence>
<evidence type="ECO:0000259" key="4">
    <source>
        <dbReference type="PROSITE" id="PS51138"/>
    </source>
</evidence>